<accession>F9F362</accession>
<evidence type="ECO:0000313" key="1">
    <source>
        <dbReference type="EMBL" id="EGU88588.1"/>
    </source>
</evidence>
<protein>
    <submittedName>
        <fullName evidence="1">Uncharacterized protein</fullName>
    </submittedName>
</protein>
<proteinExistence type="predicted"/>
<sequence>MERDLGSKITHLDPGTILHVFKKQRQCAIKRYHTYCQNRTLYRDKISASSVPGHIPCVSSLTVPIQVYYESTGYITTLVTETPSSDYNAQSLRIMHLSSIPNSRFTMWSQRQMLLRIIHIYELTHLEVHSIA</sequence>
<dbReference type="EMBL" id="AFQF01000305">
    <property type="protein sequence ID" value="EGU88588.1"/>
    <property type="molecule type" value="Genomic_DNA"/>
</dbReference>
<reference evidence="1" key="1">
    <citation type="journal article" date="2012" name="Mol. Plant Microbe Interact.">
        <title>A highly conserved effector in Fusarium oxysporum is required for full virulence on Arabidopsis.</title>
        <authorList>
            <person name="Thatcher L.F."/>
            <person name="Gardiner D.M."/>
            <person name="Kazan K."/>
            <person name="Manners J."/>
        </authorList>
    </citation>
    <scope>NUCLEOTIDE SEQUENCE [LARGE SCALE GENOMIC DNA]</scope>
    <source>
        <strain evidence="1">Fo5176</strain>
    </source>
</reference>
<comment type="caution">
    <text evidence="1">The sequence shown here is derived from an EMBL/GenBank/DDBJ whole genome shotgun (WGS) entry which is preliminary data.</text>
</comment>
<gene>
    <name evidence="1" type="ORF">FOXB_00837</name>
</gene>
<organism evidence="1">
    <name type="scientific">Fusarium oxysporum (strain Fo5176)</name>
    <name type="common">Fusarium vascular wilt</name>
    <dbReference type="NCBI Taxonomy" id="660025"/>
    <lineage>
        <taxon>Eukaryota</taxon>
        <taxon>Fungi</taxon>
        <taxon>Dikarya</taxon>
        <taxon>Ascomycota</taxon>
        <taxon>Pezizomycotina</taxon>
        <taxon>Sordariomycetes</taxon>
        <taxon>Hypocreomycetidae</taxon>
        <taxon>Hypocreales</taxon>
        <taxon>Nectriaceae</taxon>
        <taxon>Fusarium</taxon>
        <taxon>Fusarium oxysporum species complex</taxon>
    </lineage>
</organism>
<dbReference type="AlphaFoldDB" id="F9F362"/>
<name>F9F362_FUSOF</name>